<dbReference type="InterPro" id="IPR058686">
    <property type="entry name" value="Ig_NPHP4_3rd"/>
</dbReference>
<dbReference type="Pfam" id="PF26187">
    <property type="entry name" value="Ig_NPHP4_4th"/>
    <property type="match status" value="1"/>
</dbReference>
<dbReference type="Pfam" id="PF26190">
    <property type="entry name" value="Ig_NPHP4_1st"/>
    <property type="match status" value="1"/>
</dbReference>
<organism evidence="8 9">
    <name type="scientific">Megalops atlanticus</name>
    <name type="common">Tarpon</name>
    <name type="synonym">Clupea gigantea</name>
    <dbReference type="NCBI Taxonomy" id="7932"/>
    <lineage>
        <taxon>Eukaryota</taxon>
        <taxon>Metazoa</taxon>
        <taxon>Chordata</taxon>
        <taxon>Craniata</taxon>
        <taxon>Vertebrata</taxon>
        <taxon>Euteleostomi</taxon>
        <taxon>Actinopterygii</taxon>
        <taxon>Neopterygii</taxon>
        <taxon>Teleostei</taxon>
        <taxon>Elopiformes</taxon>
        <taxon>Megalopidae</taxon>
        <taxon>Megalops</taxon>
    </lineage>
</organism>
<dbReference type="InterPro" id="IPR058687">
    <property type="entry name" value="Ig_NPHP4_1st"/>
</dbReference>
<dbReference type="CDD" id="cd22239">
    <property type="entry name" value="NPHP4"/>
    <property type="match status" value="1"/>
</dbReference>
<evidence type="ECO:0000313" key="8">
    <source>
        <dbReference type="EMBL" id="KAG7472796.1"/>
    </source>
</evidence>
<feature type="domain" description="NPHP4 Ig-like" evidence="6">
    <location>
        <begin position="1144"/>
        <end position="1238"/>
    </location>
</feature>
<feature type="domain" description="NPHP4 Ig-like" evidence="7">
    <location>
        <begin position="986"/>
        <end position="1137"/>
    </location>
</feature>
<dbReference type="EMBL" id="JAFDVH010000008">
    <property type="protein sequence ID" value="KAG7472796.1"/>
    <property type="molecule type" value="Genomic_DNA"/>
</dbReference>
<dbReference type="Pfam" id="PF26186">
    <property type="entry name" value="NPHP4_C2_3rd"/>
    <property type="match status" value="1"/>
</dbReference>
<sequence>MIEWKALFEGSRVIPPHSQSMRLAEELSQGFQISLKHLDGASVGQRLLEGLQGVQYQLRVSLFDISHRHFFGRTWKSSLLQQMRTSPGQPSRVPFNEVLYFHTSLRHPSVVAVVEVVAVAPKADGSQHALSCGFGILRLFSSKSSPEESRTGQADRRLSLYHGSPRALLHPTLHEPLEKNKLVTLIEGTHLQYSLKPHPALESVMHLIPPNVLVSGTEDIPGVSPSSDDTGDSLRKPREELLQQLNADHLNRKSWGPDGSAVVIQERRLHVGVHNGWGFLERPQVVVVEPEAEGSRGRSGSFRQGSLSRLSSSSSPHVLALRSRLQLKEMVYHPAVAIVFQLEYVFSAPVAGDGKVSSTASFSRTAFMQCLRWAMWCPFQESGSHTGADVSLALQGGAVPSPCGVMVYAAPPPDRSSAEVKDLEKGTVKFRFSTRSEGHSPSPAVSLKSKQEEASRYKKPPSPTKGRSDTLLKASPPRSPQGPGLSISQLAASPRYPTISHSTSSPWQQQFPSQLYPSPLASAYQLSHVELPGASSIAHLEVNLSQPNAGDAGDPADPARPPLPLPAAEQLRELTFAPVHAPVIALGTQTSGTAPLISRGSMARLFSAGFPEILDLDNQAAEVLDPAEPVNFNPQREEADHLQCNELILQFLAFSRIPQEGMNADWPNSVYFTFQLYRFPPVTTQRMVLLAVDKAQKRSRDKHPCVLAVTNKDGTVSSASPGLQLKYLVDPGFLKPGEHRWFLRYLALHTLQIDVWDSDSLLLIGSAAVELKHLLRQGRPAVQITHELEVVTTEYLQDAMVVSGDAPGRTAVSPINAFTTVKGRIHLRMGNVGHPADQNLKKSKTLPPTRSHVITAHDGTSGFGGGSLSSKSMQSLNVRNASRAQRLVEIDSELAALLHTRMKEAGVALGQALPETEETRRRKVDRMAAVRQFEEQGYVTGETKPNILSRRQERVQQARDLRLIKAYRERSKAESITSMLSKAITTQHMLYAAPGTAEFFEFALKNPFHVQQTVTIESEDLELSVIVNSREWRHFKNLTQTMTPLEEDMFHLKENTLTPQVYLRPKETVYIPLKYQTFTSDHAAVTQGPAIVHTGRSAAVAQKHQSNTVQAKTIKVVFRADDGKPMAICQVNVEPTPHVIDQTFRFYHPELTFLKKAIRLPPWDNLPVRAGDTVPQIQVRCSDPNVICDTKKMAPGEPQDVFLKVTGGQSPQIKKFFITVFTDEWLAAPTQIWQVYVHFLQRVDISCVTGQVTWQSLVLRGTQAVRKVRCHTSHPEEVQIDPAEVFVLPPNAVQDLQIGVGPRRAGSKFVYLNVVDVEYHQLVASWLLCVSCRQPLISKAFEIFLPVGGGKGSNKKITYTNPYPTRRTFLLRCDHPDLLQFKEDSFQIEGGETYTIGLRFAPSQSAGMVEILIYINNHEDKNEETFCVKVRYQ</sequence>
<dbReference type="InterPro" id="IPR029775">
    <property type="entry name" value="NPHP4"/>
</dbReference>
<dbReference type="Proteomes" id="UP001046870">
    <property type="component" value="Chromosome 8"/>
</dbReference>
<evidence type="ECO:0000259" key="7">
    <source>
        <dbReference type="Pfam" id="PF26190"/>
    </source>
</evidence>
<evidence type="ECO:0000313" key="9">
    <source>
        <dbReference type="Proteomes" id="UP001046870"/>
    </source>
</evidence>
<dbReference type="GO" id="GO:0090090">
    <property type="term" value="P:negative regulation of canonical Wnt signaling pathway"/>
    <property type="evidence" value="ECO:0007669"/>
    <property type="project" value="InterPro"/>
</dbReference>
<feature type="region of interest" description="Disordered" evidence="1">
    <location>
        <begin position="545"/>
        <end position="564"/>
    </location>
</feature>
<feature type="region of interest" description="Disordered" evidence="1">
    <location>
        <begin position="432"/>
        <end position="488"/>
    </location>
</feature>
<accession>A0A9D3Q4L5</accession>
<dbReference type="Pfam" id="PF26015">
    <property type="entry name" value="Ig_NPH4_3rd"/>
    <property type="match status" value="1"/>
</dbReference>
<dbReference type="PANTHER" id="PTHR31043:SF3">
    <property type="entry name" value="NEPHROCYSTIN-4"/>
    <property type="match status" value="1"/>
</dbReference>
<dbReference type="GO" id="GO:0036064">
    <property type="term" value="C:ciliary basal body"/>
    <property type="evidence" value="ECO:0007669"/>
    <property type="project" value="TreeGrafter"/>
</dbReference>
<feature type="region of interest" description="Disordered" evidence="1">
    <location>
        <begin position="290"/>
        <end position="312"/>
    </location>
</feature>
<proteinExistence type="predicted"/>
<evidence type="ECO:0008006" key="10">
    <source>
        <dbReference type="Google" id="ProtNLM"/>
    </source>
</evidence>
<evidence type="ECO:0000256" key="1">
    <source>
        <dbReference type="SAM" id="MobiDB-lite"/>
    </source>
</evidence>
<dbReference type="GO" id="GO:1904491">
    <property type="term" value="P:protein localization to ciliary transition zone"/>
    <property type="evidence" value="ECO:0007669"/>
    <property type="project" value="TreeGrafter"/>
</dbReference>
<dbReference type="Pfam" id="PF26189">
    <property type="entry name" value="Ig_NPHP4_2nd"/>
    <property type="match status" value="1"/>
</dbReference>
<evidence type="ECO:0000259" key="6">
    <source>
        <dbReference type="Pfam" id="PF26189"/>
    </source>
</evidence>
<dbReference type="InterPro" id="IPR058688">
    <property type="entry name" value="Ig_NPHP4_2nd"/>
</dbReference>
<comment type="caution">
    <text evidence="8">The sequence shown here is derived from an EMBL/GenBank/DDBJ whole genome shotgun (WGS) entry which is preliminary data.</text>
</comment>
<feature type="domain" description="NPHP4 Ig-like" evidence="2">
    <location>
        <begin position="1249"/>
        <end position="1333"/>
    </location>
</feature>
<dbReference type="Pfam" id="PF26173">
    <property type="entry name" value="NPHP4_SK"/>
    <property type="match status" value="1"/>
</dbReference>
<dbReference type="PANTHER" id="PTHR31043">
    <property type="entry name" value="NEPHROCYSTIN-4"/>
    <property type="match status" value="1"/>
</dbReference>
<feature type="compositionally biased region" description="Low complexity" evidence="1">
    <location>
        <begin position="298"/>
        <end position="312"/>
    </location>
</feature>
<gene>
    <name evidence="8" type="ORF">MATL_G00112680</name>
</gene>
<dbReference type="InterPro" id="IPR058685">
    <property type="entry name" value="Ig_NPHP4_4th"/>
</dbReference>
<dbReference type="OrthoDB" id="313446at2759"/>
<evidence type="ECO:0000259" key="5">
    <source>
        <dbReference type="Pfam" id="PF26187"/>
    </source>
</evidence>
<dbReference type="GO" id="GO:0035869">
    <property type="term" value="C:ciliary transition zone"/>
    <property type="evidence" value="ECO:0007669"/>
    <property type="project" value="TreeGrafter"/>
</dbReference>
<dbReference type="GO" id="GO:0097546">
    <property type="term" value="C:ciliary base"/>
    <property type="evidence" value="ECO:0007669"/>
    <property type="project" value="TreeGrafter"/>
</dbReference>
<dbReference type="InterPro" id="IPR058764">
    <property type="entry name" value="NPHP4_SK"/>
</dbReference>
<protein>
    <recommendedName>
        <fullName evidence="10">Nephrocystin-4</fullName>
    </recommendedName>
</protein>
<reference evidence="8" key="1">
    <citation type="submission" date="2021-01" db="EMBL/GenBank/DDBJ databases">
        <authorList>
            <person name="Zahm M."/>
            <person name="Roques C."/>
            <person name="Cabau C."/>
            <person name="Klopp C."/>
            <person name="Donnadieu C."/>
            <person name="Jouanno E."/>
            <person name="Lampietro C."/>
            <person name="Louis A."/>
            <person name="Herpin A."/>
            <person name="Echchiki A."/>
            <person name="Berthelot C."/>
            <person name="Parey E."/>
            <person name="Roest-Crollius H."/>
            <person name="Braasch I."/>
            <person name="Postlethwait J."/>
            <person name="Bobe J."/>
            <person name="Montfort J."/>
            <person name="Bouchez O."/>
            <person name="Begum T."/>
            <person name="Mejri S."/>
            <person name="Adams A."/>
            <person name="Chen W.-J."/>
            <person name="Guiguen Y."/>
        </authorList>
    </citation>
    <scope>NUCLEOTIDE SEQUENCE</scope>
    <source>
        <strain evidence="8">YG-15Mar2019-1</strain>
        <tissue evidence="8">Brain</tissue>
    </source>
</reference>
<feature type="domain" description="NPHP4 C2-like" evidence="4">
    <location>
        <begin position="601"/>
        <end position="834"/>
    </location>
</feature>
<evidence type="ECO:0000259" key="2">
    <source>
        <dbReference type="Pfam" id="PF26015"/>
    </source>
</evidence>
<name>A0A9D3Q4L5_MEGAT</name>
<keyword evidence="9" id="KW-1185">Reference proteome</keyword>
<dbReference type="InterPro" id="IPR058765">
    <property type="entry name" value="NPHP4_C2-like"/>
</dbReference>
<evidence type="ECO:0000259" key="3">
    <source>
        <dbReference type="Pfam" id="PF26173"/>
    </source>
</evidence>
<feature type="domain" description="NPHP4 SK-like" evidence="3">
    <location>
        <begin position="915"/>
        <end position="983"/>
    </location>
</feature>
<feature type="domain" description="NPHP4 Ig-like" evidence="5">
    <location>
        <begin position="1338"/>
        <end position="1433"/>
    </location>
</feature>
<dbReference type="GO" id="GO:0097730">
    <property type="term" value="C:non-motile cilium"/>
    <property type="evidence" value="ECO:0007669"/>
    <property type="project" value="InterPro"/>
</dbReference>
<evidence type="ECO:0000259" key="4">
    <source>
        <dbReference type="Pfam" id="PF26186"/>
    </source>
</evidence>